<accession>A0A7W0HKB6</accession>
<dbReference type="RefSeq" id="WP_181550719.1">
    <property type="nucleotide sequence ID" value="NZ_JACDUS010000003.1"/>
</dbReference>
<dbReference type="Proteomes" id="UP000525298">
    <property type="component" value="Unassembled WGS sequence"/>
</dbReference>
<keyword evidence="3" id="KW-1185">Reference proteome</keyword>
<evidence type="ECO:0000313" key="2">
    <source>
        <dbReference type="EMBL" id="MBA2881060.1"/>
    </source>
</evidence>
<keyword evidence="1" id="KW-0472">Membrane</keyword>
<comment type="caution">
    <text evidence="2">The sequence shown here is derived from an EMBL/GenBank/DDBJ whole genome shotgun (WGS) entry which is preliminary data.</text>
</comment>
<keyword evidence="1" id="KW-0812">Transmembrane</keyword>
<name>A0A7W0HKB6_9BACT</name>
<evidence type="ECO:0000256" key="1">
    <source>
        <dbReference type="SAM" id="Phobius"/>
    </source>
</evidence>
<keyword evidence="1" id="KW-1133">Transmembrane helix</keyword>
<sequence>MKGLEAISHYHGVSLAVLGVTVVFIALVVLAVIISRLHVVLGVWENPKAWLDQVRLWFFPEKPEKDEPPGPYFDDIHESARQLNLLIHAIGEPFSLPALIGKAEKIGISHAHSVVSHLIVSHLIVPDKKGYFYWNQKECDRLLGKGRERKRG</sequence>
<evidence type="ECO:0000313" key="3">
    <source>
        <dbReference type="Proteomes" id="UP000525298"/>
    </source>
</evidence>
<dbReference type="EMBL" id="JACDUS010000003">
    <property type="protein sequence ID" value="MBA2881060.1"/>
    <property type="molecule type" value="Genomic_DNA"/>
</dbReference>
<gene>
    <name evidence="2" type="ORF">HNR65_001386</name>
</gene>
<reference evidence="2 3" key="1">
    <citation type="submission" date="2020-07" db="EMBL/GenBank/DDBJ databases">
        <title>Genomic Encyclopedia of Type Strains, Phase IV (KMG-IV): sequencing the most valuable type-strain genomes for metagenomic binning, comparative biology and taxonomic classification.</title>
        <authorList>
            <person name="Goeker M."/>
        </authorList>
    </citation>
    <scope>NUCLEOTIDE SEQUENCE [LARGE SCALE GENOMIC DNA]</scope>
    <source>
        <strain evidence="2 3">DSM 17721</strain>
    </source>
</reference>
<organism evidence="2 3">
    <name type="scientific">Desulfosalsimonas propionicica</name>
    <dbReference type="NCBI Taxonomy" id="332175"/>
    <lineage>
        <taxon>Bacteria</taxon>
        <taxon>Pseudomonadati</taxon>
        <taxon>Thermodesulfobacteriota</taxon>
        <taxon>Desulfobacteria</taxon>
        <taxon>Desulfobacterales</taxon>
        <taxon>Desulfosalsimonadaceae</taxon>
        <taxon>Desulfosalsimonas</taxon>
    </lineage>
</organism>
<dbReference type="AlphaFoldDB" id="A0A7W0HKB6"/>
<protein>
    <submittedName>
        <fullName evidence="2">Uncharacterized protein</fullName>
    </submittedName>
</protein>
<proteinExistence type="predicted"/>
<feature type="transmembrane region" description="Helical" evidence="1">
    <location>
        <begin position="12"/>
        <end position="34"/>
    </location>
</feature>